<name>A0AAJ0H0J2_9PEZI</name>
<keyword evidence="2" id="KW-1185">Reference proteome</keyword>
<protein>
    <submittedName>
        <fullName evidence="1">Uncharacterized protein</fullName>
    </submittedName>
</protein>
<dbReference type="Proteomes" id="UP001273166">
    <property type="component" value="Unassembled WGS sequence"/>
</dbReference>
<reference evidence="1" key="1">
    <citation type="journal article" date="2023" name="Mol. Phylogenet. Evol.">
        <title>Genome-scale phylogeny and comparative genomics of the fungal order Sordariales.</title>
        <authorList>
            <person name="Hensen N."/>
            <person name="Bonometti L."/>
            <person name="Westerberg I."/>
            <person name="Brannstrom I.O."/>
            <person name="Guillou S."/>
            <person name="Cros-Aarteil S."/>
            <person name="Calhoun S."/>
            <person name="Haridas S."/>
            <person name="Kuo A."/>
            <person name="Mondo S."/>
            <person name="Pangilinan J."/>
            <person name="Riley R."/>
            <person name="LaButti K."/>
            <person name="Andreopoulos B."/>
            <person name="Lipzen A."/>
            <person name="Chen C."/>
            <person name="Yan M."/>
            <person name="Daum C."/>
            <person name="Ng V."/>
            <person name="Clum A."/>
            <person name="Steindorff A."/>
            <person name="Ohm R.A."/>
            <person name="Martin F."/>
            <person name="Silar P."/>
            <person name="Natvig D.O."/>
            <person name="Lalanne C."/>
            <person name="Gautier V."/>
            <person name="Ament-Velasquez S.L."/>
            <person name="Kruys A."/>
            <person name="Hutchinson M.I."/>
            <person name="Powell A.J."/>
            <person name="Barry K."/>
            <person name="Miller A.N."/>
            <person name="Grigoriev I.V."/>
            <person name="Debuchy R."/>
            <person name="Gladieux P."/>
            <person name="Hiltunen Thoren M."/>
            <person name="Johannesson H."/>
        </authorList>
    </citation>
    <scope>NUCLEOTIDE SEQUENCE</scope>
    <source>
        <strain evidence="1">CBS 333.67</strain>
    </source>
</reference>
<comment type="caution">
    <text evidence="1">The sequence shown here is derived from an EMBL/GenBank/DDBJ whole genome shotgun (WGS) entry which is preliminary data.</text>
</comment>
<reference evidence="1" key="2">
    <citation type="submission" date="2023-06" db="EMBL/GenBank/DDBJ databases">
        <authorList>
            <consortium name="Lawrence Berkeley National Laboratory"/>
            <person name="Mondo S.J."/>
            <person name="Hensen N."/>
            <person name="Bonometti L."/>
            <person name="Westerberg I."/>
            <person name="Brannstrom I.O."/>
            <person name="Guillou S."/>
            <person name="Cros-Aarteil S."/>
            <person name="Calhoun S."/>
            <person name="Haridas S."/>
            <person name="Kuo A."/>
            <person name="Pangilinan J."/>
            <person name="Riley R."/>
            <person name="Labutti K."/>
            <person name="Andreopoulos B."/>
            <person name="Lipzen A."/>
            <person name="Chen C."/>
            <person name="Yanf M."/>
            <person name="Daum C."/>
            <person name="Ng V."/>
            <person name="Clum A."/>
            <person name="Steindorff A."/>
            <person name="Ohm R."/>
            <person name="Martin F."/>
            <person name="Silar P."/>
            <person name="Natvig D."/>
            <person name="Lalanne C."/>
            <person name="Gautier V."/>
            <person name="Ament-Velasquez S.L."/>
            <person name="Kruys A."/>
            <person name="Hutchinson M.I."/>
            <person name="Powell A.J."/>
            <person name="Barry K."/>
            <person name="Miller A.N."/>
            <person name="Grigoriev I.V."/>
            <person name="Debuchy R."/>
            <person name="Gladieux P."/>
            <person name="Thoren M.H."/>
            <person name="Johannesson H."/>
        </authorList>
    </citation>
    <scope>NUCLEOTIDE SEQUENCE</scope>
    <source>
        <strain evidence="1">CBS 333.67</strain>
    </source>
</reference>
<dbReference type="RefSeq" id="XP_062725378.1">
    <property type="nucleotide sequence ID" value="XM_062871283.1"/>
</dbReference>
<accession>A0AAJ0H0J2</accession>
<dbReference type="EMBL" id="JAUDZG010000001">
    <property type="protein sequence ID" value="KAK3309598.1"/>
    <property type="molecule type" value="Genomic_DNA"/>
</dbReference>
<sequence length="169" mass="19019">MARALMSGGWFDAFVLGQARCPCCRGFQVVADTGMGRRHVAVDVIESKLGAMLLKEGSDRHSAILLLRDSRWLRSSPTILRVLGQMTGNRSGSFPCSQTKSFWCPRVTCRPKEQYLGGSAARWTDLHRDRGWSRGRTSRLSGCCRTQSRTAQWLWLLVSRETVPGQRCR</sequence>
<evidence type="ECO:0000313" key="2">
    <source>
        <dbReference type="Proteomes" id="UP001273166"/>
    </source>
</evidence>
<dbReference type="AlphaFoldDB" id="A0AAJ0H0J2"/>
<evidence type="ECO:0000313" key="1">
    <source>
        <dbReference type="EMBL" id="KAK3309598.1"/>
    </source>
</evidence>
<proteinExistence type="predicted"/>
<dbReference type="GeneID" id="87890112"/>
<gene>
    <name evidence="1" type="ORF">B0T15DRAFT_7553</name>
</gene>
<organism evidence="1 2">
    <name type="scientific">Chaetomium strumarium</name>
    <dbReference type="NCBI Taxonomy" id="1170767"/>
    <lineage>
        <taxon>Eukaryota</taxon>
        <taxon>Fungi</taxon>
        <taxon>Dikarya</taxon>
        <taxon>Ascomycota</taxon>
        <taxon>Pezizomycotina</taxon>
        <taxon>Sordariomycetes</taxon>
        <taxon>Sordariomycetidae</taxon>
        <taxon>Sordariales</taxon>
        <taxon>Chaetomiaceae</taxon>
        <taxon>Chaetomium</taxon>
    </lineage>
</organism>